<sequence>MAEEIKVEITRRETIKPSSPTPQHLRSVEFSLMDQLAPDFYGPTILFYRFSTCTDSDQRPPFEIASERVQRLRKTLSKTLALFYPLAGRVRNNLFVECNDDGGEFVEARVPCSITELLQKPDLEMLKKFLPVETESTKSATGGCLLFVQATIFDCGGIAVGLSISHKIFDGYTFGVFINSWAKTALETSDHARDQDEHVIRPDFATASRLFPPLLELSGSEAPAVEFIKDKCVTRRYVFDAKKIEALQSKAASESVKNPTRVEAVSGLIWKCAMEASRSNSGGFLRQSVWCQNMNMRPRIVPPLAENVAGNLVGYFAAKIGEYESDNTDMKELVNKFRKGIKEAVENYGKRVDIEEVKRTLDEYGKLIKNAEIDNYNCTSWCKFPFYELDLGFGKPIWVSIASVAYKNCVLLMDTREGDGIEVWLVLREVDMVLVEGNKELLAFASLNPSVI</sequence>
<keyword evidence="3" id="KW-0012">Acyltransferase</keyword>
<dbReference type="Pfam" id="PF02458">
    <property type="entry name" value="Transferase"/>
    <property type="match status" value="1"/>
</dbReference>
<dbReference type="GO" id="GO:0016746">
    <property type="term" value="F:acyltransferase activity"/>
    <property type="evidence" value="ECO:0007669"/>
    <property type="project" value="UniProtKB-KW"/>
</dbReference>
<evidence type="ECO:0000313" key="5">
    <source>
        <dbReference type="Proteomes" id="UP001187192"/>
    </source>
</evidence>
<dbReference type="PANTHER" id="PTHR31623:SF122">
    <property type="entry name" value="HXXXD-TYPE ACYL-TRANSFERASE FAMILY PROTEIN"/>
    <property type="match status" value="1"/>
</dbReference>
<comment type="caution">
    <text evidence="4">The sequence shown here is derived from an EMBL/GenBank/DDBJ whole genome shotgun (WGS) entry which is preliminary data.</text>
</comment>
<proteinExistence type="inferred from homology"/>
<evidence type="ECO:0000313" key="4">
    <source>
        <dbReference type="EMBL" id="GMN63913.1"/>
    </source>
</evidence>
<organism evidence="4 5">
    <name type="scientific">Ficus carica</name>
    <name type="common">Common fig</name>
    <dbReference type="NCBI Taxonomy" id="3494"/>
    <lineage>
        <taxon>Eukaryota</taxon>
        <taxon>Viridiplantae</taxon>
        <taxon>Streptophyta</taxon>
        <taxon>Embryophyta</taxon>
        <taxon>Tracheophyta</taxon>
        <taxon>Spermatophyta</taxon>
        <taxon>Magnoliopsida</taxon>
        <taxon>eudicotyledons</taxon>
        <taxon>Gunneridae</taxon>
        <taxon>Pentapetalae</taxon>
        <taxon>rosids</taxon>
        <taxon>fabids</taxon>
        <taxon>Rosales</taxon>
        <taxon>Moraceae</taxon>
        <taxon>Ficeae</taxon>
        <taxon>Ficus</taxon>
    </lineage>
</organism>
<comment type="similarity">
    <text evidence="1">Belongs to the plant acyltransferase family.</text>
</comment>
<reference evidence="4" key="1">
    <citation type="submission" date="2023-07" db="EMBL/GenBank/DDBJ databases">
        <title>draft genome sequence of fig (Ficus carica).</title>
        <authorList>
            <person name="Takahashi T."/>
            <person name="Nishimura K."/>
        </authorList>
    </citation>
    <scope>NUCLEOTIDE SEQUENCE</scope>
</reference>
<dbReference type="Gene3D" id="3.30.559.10">
    <property type="entry name" value="Chloramphenicol acetyltransferase-like domain"/>
    <property type="match status" value="2"/>
</dbReference>
<evidence type="ECO:0008006" key="6">
    <source>
        <dbReference type="Google" id="ProtNLM"/>
    </source>
</evidence>
<dbReference type="EMBL" id="BTGU01000162">
    <property type="protein sequence ID" value="GMN63913.1"/>
    <property type="molecule type" value="Genomic_DNA"/>
</dbReference>
<keyword evidence="5" id="KW-1185">Reference proteome</keyword>
<keyword evidence="2" id="KW-0808">Transferase</keyword>
<accession>A0AA88DYC5</accession>
<dbReference type="Proteomes" id="UP001187192">
    <property type="component" value="Unassembled WGS sequence"/>
</dbReference>
<dbReference type="InterPro" id="IPR023213">
    <property type="entry name" value="CAT-like_dom_sf"/>
</dbReference>
<evidence type="ECO:0000256" key="3">
    <source>
        <dbReference type="ARBA" id="ARBA00023315"/>
    </source>
</evidence>
<dbReference type="PANTHER" id="PTHR31623">
    <property type="entry name" value="F21J9.9"/>
    <property type="match status" value="1"/>
</dbReference>
<evidence type="ECO:0000256" key="1">
    <source>
        <dbReference type="ARBA" id="ARBA00009861"/>
    </source>
</evidence>
<dbReference type="AlphaFoldDB" id="A0AA88DYC5"/>
<protein>
    <recommendedName>
        <fullName evidence="6">BAHD acyltransferase</fullName>
    </recommendedName>
</protein>
<name>A0AA88DYC5_FICCA</name>
<evidence type="ECO:0000256" key="2">
    <source>
        <dbReference type="ARBA" id="ARBA00022679"/>
    </source>
</evidence>
<gene>
    <name evidence="4" type="ORF">TIFTF001_032986</name>
</gene>